<dbReference type="InterPro" id="IPR036034">
    <property type="entry name" value="PDZ_sf"/>
</dbReference>
<feature type="domain" description="RUN" evidence="3">
    <location>
        <begin position="18"/>
        <end position="152"/>
    </location>
</feature>
<dbReference type="RefSeq" id="XP_002432552.1">
    <property type="nucleotide sequence ID" value="XM_002432507.1"/>
</dbReference>
<reference evidence="4" key="1">
    <citation type="submission" date="2007-04" db="EMBL/GenBank/DDBJ databases">
        <title>Annotation of Pediculus humanus corporis strain USDA.</title>
        <authorList>
            <person name="Kirkness E."/>
            <person name="Hannick L."/>
            <person name="Hass B."/>
            <person name="Bruggner R."/>
            <person name="Lawson D."/>
            <person name="Bidwell S."/>
            <person name="Joardar V."/>
            <person name="Caler E."/>
            <person name="Walenz B."/>
            <person name="Inman J."/>
            <person name="Schobel S."/>
            <person name="Galinsky K."/>
            <person name="Amedeo P."/>
            <person name="Strausberg R."/>
        </authorList>
    </citation>
    <scope>NUCLEOTIDE SEQUENCE</scope>
    <source>
        <strain evidence="4">USDA</strain>
    </source>
</reference>
<protein>
    <recommendedName>
        <fullName evidence="7">PDZ domain-containing protein</fullName>
    </recommendedName>
</protein>
<sequence length="679" mass="77698">MGLAFKTTLEFESNGCITDASVNLLPLCNALENILQKGFIGHCWDWLEELNNDMETGVITRSFSFIRAVEIAKTCYKVKTPTGRLRLLIRCCLVNKCLHIPVEIAVRLYTNHRGQWYDSNCSILGDEILGEIFLSVVLQLTTLIFKLDLSNARFLDNTFELPKYLDIEFVPCNTLGITVVFIEDKALVVGVDEKSVAAEDNQVEVGDVLDELNGQVLRSEMRGKLNNIMNKCKAKPISVKLIKSINKETESIFLPIKPLLRKANIDICNLKEKIICNKKDKEIEIPKIIRSGPIVNYVGHIVIGSEGDVKQIEYAVSCILTNKNSLEIKKVYLECQELGLKVISSTSGKILLQNSFMEISSCGIIFAIWQKNLPVMFLKLKTTMIFKPYCKVLDRVFKELILLFELNTFSINLMSGKKHRTIKYPEKQKEARLERLKGKVNNPPKNVDEQEIPKSLINLMKLKNKSKIKTKITRKKRKKKDELLSVSKFLDKYPNGKIDGYIPNLVQKPSETPKSFLNRMNEMATNMIAEVELEKKFRVKIKKDEETGKVLDIVKVKSKKRSKKKTLSEKRKEKKIEKEKESNNYKDFNHLKDELKFGEVVHRPPDFSSLKKSKDKTQNKTNYSSLLLQNIAGEGKKLDTVNKNHQKTIFDKAKAEKERQFIVNAYRIAKAAKAQGKKK</sequence>
<dbReference type="PANTHER" id="PTHR21838:SF2">
    <property type="entry name" value="COILED-COIL DOMAIN-CONTAINING PROTEIN 137"/>
    <property type="match status" value="1"/>
</dbReference>
<evidence type="ECO:0000259" key="2">
    <source>
        <dbReference type="PROSITE" id="PS50106"/>
    </source>
</evidence>
<dbReference type="EMBL" id="AAZO01007209">
    <property type="status" value="NOT_ANNOTATED_CDS"/>
    <property type="molecule type" value="Genomic_DNA"/>
</dbReference>
<dbReference type="PROSITE" id="PS50826">
    <property type="entry name" value="RUN"/>
    <property type="match status" value="1"/>
</dbReference>
<reference evidence="4" key="2">
    <citation type="submission" date="2007-04" db="EMBL/GenBank/DDBJ databases">
        <title>The genome of the human body louse.</title>
        <authorList>
            <consortium name="The Human Body Louse Genome Consortium"/>
            <person name="Kirkness E."/>
            <person name="Walenz B."/>
            <person name="Hass B."/>
            <person name="Bruggner R."/>
            <person name="Strausberg R."/>
        </authorList>
    </citation>
    <scope>NUCLEOTIDE SEQUENCE</scope>
    <source>
        <strain evidence="4">USDA</strain>
    </source>
</reference>
<dbReference type="PANTHER" id="PTHR21838">
    <property type="entry name" value="COILED-COIL DOMAIN-CONTAINING PROTEIN 137"/>
    <property type="match status" value="1"/>
</dbReference>
<evidence type="ECO:0000259" key="3">
    <source>
        <dbReference type="PROSITE" id="PS50826"/>
    </source>
</evidence>
<dbReference type="KEGG" id="phu:Phum_PHUM591700"/>
<keyword evidence="6" id="KW-1185">Reference proteome</keyword>
<evidence type="ECO:0000313" key="4">
    <source>
        <dbReference type="EMBL" id="EEB19814.1"/>
    </source>
</evidence>
<dbReference type="InterPro" id="IPR026680">
    <property type="entry name" value="CCDC137"/>
</dbReference>
<dbReference type="VEuPathDB" id="VectorBase:PHUM591700"/>
<evidence type="ECO:0000256" key="1">
    <source>
        <dbReference type="SAM" id="MobiDB-lite"/>
    </source>
</evidence>
<dbReference type="eggNOG" id="ENOG502QPMV">
    <property type="taxonomic scope" value="Eukaryota"/>
</dbReference>
<dbReference type="EMBL" id="AAZO01007210">
    <property type="status" value="NOT_ANNOTATED_CDS"/>
    <property type="molecule type" value="Genomic_DNA"/>
</dbReference>
<dbReference type="GO" id="GO:0005634">
    <property type="term" value="C:nucleus"/>
    <property type="evidence" value="ECO:0007669"/>
    <property type="project" value="TreeGrafter"/>
</dbReference>
<dbReference type="InterPro" id="IPR037213">
    <property type="entry name" value="Run_dom_sf"/>
</dbReference>
<dbReference type="Pfam" id="PF02759">
    <property type="entry name" value="RUN"/>
    <property type="match status" value="1"/>
</dbReference>
<feature type="compositionally biased region" description="Basic and acidic residues" evidence="1">
    <location>
        <begin position="566"/>
        <end position="581"/>
    </location>
</feature>
<dbReference type="InParanoid" id="E0W2F8"/>
<dbReference type="InterPro" id="IPR004012">
    <property type="entry name" value="Run_dom"/>
</dbReference>
<reference evidence="5" key="3">
    <citation type="submission" date="2021-02" db="UniProtKB">
        <authorList>
            <consortium name="EnsemblMetazoa"/>
        </authorList>
    </citation>
    <scope>IDENTIFICATION</scope>
    <source>
        <strain evidence="5">USDA</strain>
    </source>
</reference>
<evidence type="ECO:0000313" key="5">
    <source>
        <dbReference type="EnsemblMetazoa" id="PHUM591700-PA"/>
    </source>
</evidence>
<dbReference type="AlphaFoldDB" id="E0W2F8"/>
<dbReference type="Gene3D" id="1.20.58.900">
    <property type="match status" value="1"/>
</dbReference>
<dbReference type="CTD" id="8232788"/>
<evidence type="ECO:0000313" key="6">
    <source>
        <dbReference type="Proteomes" id="UP000009046"/>
    </source>
</evidence>
<dbReference type="Proteomes" id="UP000009046">
    <property type="component" value="Unassembled WGS sequence"/>
</dbReference>
<dbReference type="OrthoDB" id="9044749at2759"/>
<proteinExistence type="predicted"/>
<dbReference type="SUPFAM" id="SSF50156">
    <property type="entry name" value="PDZ domain-like"/>
    <property type="match status" value="1"/>
</dbReference>
<feature type="region of interest" description="Disordered" evidence="1">
    <location>
        <begin position="561"/>
        <end position="581"/>
    </location>
</feature>
<accession>E0W2F8</accession>
<feature type="domain" description="PDZ" evidence="2">
    <location>
        <begin position="164"/>
        <end position="219"/>
    </location>
</feature>
<dbReference type="GeneID" id="8232788"/>
<dbReference type="EMBL" id="DS235878">
    <property type="protein sequence ID" value="EEB19814.1"/>
    <property type="molecule type" value="Genomic_DNA"/>
</dbReference>
<dbReference type="CDD" id="cd17682">
    <property type="entry name" value="RUN_RUFY4_like"/>
    <property type="match status" value="1"/>
</dbReference>
<name>E0W2F8_PEDHC</name>
<dbReference type="HOGENOM" id="CLU_405075_0_0_1"/>
<dbReference type="EnsemblMetazoa" id="PHUM591700-RA">
    <property type="protein sequence ID" value="PHUM591700-PA"/>
    <property type="gene ID" value="PHUM591700"/>
</dbReference>
<evidence type="ECO:0008006" key="7">
    <source>
        <dbReference type="Google" id="ProtNLM"/>
    </source>
</evidence>
<dbReference type="InterPro" id="IPR001478">
    <property type="entry name" value="PDZ"/>
</dbReference>
<organism>
    <name type="scientific">Pediculus humanus subsp. corporis</name>
    <name type="common">Body louse</name>
    <dbReference type="NCBI Taxonomy" id="121224"/>
    <lineage>
        <taxon>Eukaryota</taxon>
        <taxon>Metazoa</taxon>
        <taxon>Ecdysozoa</taxon>
        <taxon>Arthropoda</taxon>
        <taxon>Hexapoda</taxon>
        <taxon>Insecta</taxon>
        <taxon>Pterygota</taxon>
        <taxon>Neoptera</taxon>
        <taxon>Paraneoptera</taxon>
        <taxon>Psocodea</taxon>
        <taxon>Troctomorpha</taxon>
        <taxon>Phthiraptera</taxon>
        <taxon>Anoplura</taxon>
        <taxon>Pediculidae</taxon>
        <taxon>Pediculus</taxon>
    </lineage>
</organism>
<dbReference type="SUPFAM" id="SSF140741">
    <property type="entry name" value="RUN domain-like"/>
    <property type="match status" value="1"/>
</dbReference>
<dbReference type="PROSITE" id="PS50106">
    <property type="entry name" value="PDZ"/>
    <property type="match status" value="1"/>
</dbReference>
<gene>
    <name evidence="5" type="primary">8232788</name>
    <name evidence="4" type="ORF">Phum_PHUM591700</name>
</gene>